<feature type="transmembrane region" description="Helical" evidence="6">
    <location>
        <begin position="15"/>
        <end position="38"/>
    </location>
</feature>
<evidence type="ECO:0000256" key="6">
    <source>
        <dbReference type="SAM" id="Phobius"/>
    </source>
</evidence>
<dbReference type="PANTHER" id="PTHR23501">
    <property type="entry name" value="MAJOR FACILITATOR SUPERFAMILY"/>
    <property type="match status" value="1"/>
</dbReference>
<keyword evidence="9" id="KW-1185">Reference proteome</keyword>
<evidence type="ECO:0000313" key="8">
    <source>
        <dbReference type="EMBL" id="RJE22731.1"/>
    </source>
</evidence>
<dbReference type="AlphaFoldDB" id="A0A3A3A087"/>
<dbReference type="PANTHER" id="PTHR23501:SF177">
    <property type="entry name" value="MAJOR FACILITATOR SUPERFAMILY (MFS) PROFILE DOMAIN-CONTAINING PROTEIN-RELATED"/>
    <property type="match status" value="1"/>
</dbReference>
<dbReference type="STRING" id="2070753.A0A3A3A087"/>
<keyword evidence="5 6" id="KW-0472">Membrane</keyword>
<feature type="transmembrane region" description="Helical" evidence="6">
    <location>
        <begin position="95"/>
        <end position="120"/>
    </location>
</feature>
<evidence type="ECO:0000256" key="1">
    <source>
        <dbReference type="ARBA" id="ARBA00004141"/>
    </source>
</evidence>
<evidence type="ECO:0000256" key="5">
    <source>
        <dbReference type="ARBA" id="ARBA00023136"/>
    </source>
</evidence>
<evidence type="ECO:0000256" key="4">
    <source>
        <dbReference type="ARBA" id="ARBA00022989"/>
    </source>
</evidence>
<dbReference type="EMBL" id="MVGC01000154">
    <property type="protein sequence ID" value="RJE22731.1"/>
    <property type="molecule type" value="Genomic_DNA"/>
</dbReference>
<sequence>MTTPGDYPSGMKLGLLVLALVGSIFLVALDMSIVATAIPRIIQEFNSLDDIGCFAQFWGKAYTYFPLKWVIIAAILVFEIGSLICGVAQDSQTLIIGRAICGAGGAGVTNGCYIIIAFVARPGKRPAYTGVLGATYGLASVAGPLIGGAFTTNVTWRWW</sequence>
<comment type="subcellular location">
    <subcellularLocation>
        <location evidence="1">Membrane</location>
        <topology evidence="1">Multi-pass membrane protein</topology>
    </subcellularLocation>
</comment>
<dbReference type="GO" id="GO:0005886">
    <property type="term" value="C:plasma membrane"/>
    <property type="evidence" value="ECO:0007669"/>
    <property type="project" value="TreeGrafter"/>
</dbReference>
<gene>
    <name evidence="8" type="ORF">PHISCL_04947</name>
</gene>
<feature type="transmembrane region" description="Helical" evidence="6">
    <location>
        <begin position="127"/>
        <end position="150"/>
    </location>
</feature>
<dbReference type="OrthoDB" id="10021397at2759"/>
<proteinExistence type="predicted"/>
<reference evidence="9" key="1">
    <citation type="submission" date="2017-02" db="EMBL/GenBank/DDBJ databases">
        <authorList>
            <person name="Tafer H."/>
            <person name="Lopandic K."/>
        </authorList>
    </citation>
    <scope>NUCLEOTIDE SEQUENCE [LARGE SCALE GENOMIC DNA]</scope>
    <source>
        <strain evidence="9">CBS 366.77</strain>
    </source>
</reference>
<evidence type="ECO:0000256" key="2">
    <source>
        <dbReference type="ARBA" id="ARBA00022448"/>
    </source>
</evidence>
<dbReference type="Pfam" id="PF07690">
    <property type="entry name" value="MFS_1"/>
    <property type="match status" value="1"/>
</dbReference>
<dbReference type="Proteomes" id="UP000266188">
    <property type="component" value="Unassembled WGS sequence"/>
</dbReference>
<keyword evidence="4 6" id="KW-1133">Transmembrane helix</keyword>
<dbReference type="InterPro" id="IPR011701">
    <property type="entry name" value="MFS"/>
</dbReference>
<feature type="transmembrane region" description="Helical" evidence="6">
    <location>
        <begin position="69"/>
        <end position="89"/>
    </location>
</feature>
<evidence type="ECO:0000259" key="7">
    <source>
        <dbReference type="PROSITE" id="PS50850"/>
    </source>
</evidence>
<dbReference type="SUPFAM" id="SSF103473">
    <property type="entry name" value="MFS general substrate transporter"/>
    <property type="match status" value="1"/>
</dbReference>
<accession>A0A3A3A087</accession>
<keyword evidence="2" id="KW-0813">Transport</keyword>
<dbReference type="PROSITE" id="PS50850">
    <property type="entry name" value="MFS"/>
    <property type="match status" value="1"/>
</dbReference>
<keyword evidence="3 6" id="KW-0812">Transmembrane</keyword>
<dbReference type="InterPro" id="IPR036259">
    <property type="entry name" value="MFS_trans_sf"/>
</dbReference>
<dbReference type="GO" id="GO:0022857">
    <property type="term" value="F:transmembrane transporter activity"/>
    <property type="evidence" value="ECO:0007669"/>
    <property type="project" value="InterPro"/>
</dbReference>
<evidence type="ECO:0000256" key="3">
    <source>
        <dbReference type="ARBA" id="ARBA00022692"/>
    </source>
</evidence>
<organism evidence="8 9">
    <name type="scientific">Aspergillus sclerotialis</name>
    <dbReference type="NCBI Taxonomy" id="2070753"/>
    <lineage>
        <taxon>Eukaryota</taxon>
        <taxon>Fungi</taxon>
        <taxon>Dikarya</taxon>
        <taxon>Ascomycota</taxon>
        <taxon>Pezizomycotina</taxon>
        <taxon>Eurotiomycetes</taxon>
        <taxon>Eurotiomycetidae</taxon>
        <taxon>Eurotiales</taxon>
        <taxon>Aspergillaceae</taxon>
        <taxon>Aspergillus</taxon>
        <taxon>Aspergillus subgen. Polypaecilum</taxon>
    </lineage>
</organism>
<comment type="caution">
    <text evidence="8">The sequence shown here is derived from an EMBL/GenBank/DDBJ whole genome shotgun (WGS) entry which is preliminary data.</text>
</comment>
<dbReference type="Gene3D" id="1.20.1250.20">
    <property type="entry name" value="MFS general substrate transporter like domains"/>
    <property type="match status" value="1"/>
</dbReference>
<feature type="domain" description="Major facilitator superfamily (MFS) profile" evidence="7">
    <location>
        <begin position="1"/>
        <end position="159"/>
    </location>
</feature>
<dbReference type="InterPro" id="IPR020846">
    <property type="entry name" value="MFS_dom"/>
</dbReference>
<evidence type="ECO:0000313" key="9">
    <source>
        <dbReference type="Proteomes" id="UP000266188"/>
    </source>
</evidence>
<name>A0A3A3A087_9EURO</name>
<protein>
    <recommendedName>
        <fullName evidence="7">Major facilitator superfamily (MFS) profile domain-containing protein</fullName>
    </recommendedName>
</protein>